<dbReference type="GO" id="GO:0030151">
    <property type="term" value="F:molybdenum ion binding"/>
    <property type="evidence" value="ECO:0007669"/>
    <property type="project" value="InterPro"/>
</dbReference>
<dbReference type="OMA" id="VYTACRT"/>
<dbReference type="PANTHER" id="PTHR14237">
    <property type="entry name" value="MOLYBDOPTERIN COFACTOR SULFURASE MOSC"/>
    <property type="match status" value="1"/>
</dbReference>
<keyword evidence="1" id="KW-0472">Membrane</keyword>
<dbReference type="EMBL" id="KZ107848">
    <property type="protein sequence ID" value="OSS47343.1"/>
    <property type="molecule type" value="Genomic_DNA"/>
</dbReference>
<dbReference type="GO" id="GO:0003824">
    <property type="term" value="F:catalytic activity"/>
    <property type="evidence" value="ECO:0007669"/>
    <property type="project" value="InterPro"/>
</dbReference>
<evidence type="ECO:0000256" key="1">
    <source>
        <dbReference type="SAM" id="Phobius"/>
    </source>
</evidence>
<organism evidence="3 4">
    <name type="scientific">Epicoccum nigrum</name>
    <name type="common">Soil fungus</name>
    <name type="synonym">Epicoccum purpurascens</name>
    <dbReference type="NCBI Taxonomy" id="105696"/>
    <lineage>
        <taxon>Eukaryota</taxon>
        <taxon>Fungi</taxon>
        <taxon>Dikarya</taxon>
        <taxon>Ascomycota</taxon>
        <taxon>Pezizomycotina</taxon>
        <taxon>Dothideomycetes</taxon>
        <taxon>Pleosporomycetidae</taxon>
        <taxon>Pleosporales</taxon>
        <taxon>Pleosporineae</taxon>
        <taxon>Didymellaceae</taxon>
        <taxon>Epicoccum</taxon>
    </lineage>
</organism>
<feature type="domain" description="MOSC" evidence="2">
    <location>
        <begin position="301"/>
        <end position="455"/>
    </location>
</feature>
<dbReference type="PROSITE" id="PS51340">
    <property type="entry name" value="MOSC"/>
    <property type="match status" value="1"/>
</dbReference>
<dbReference type="AlphaFoldDB" id="A0A1Y2LU52"/>
<dbReference type="InterPro" id="IPR005302">
    <property type="entry name" value="MoCF_Sase_C"/>
</dbReference>
<keyword evidence="1" id="KW-0812">Transmembrane</keyword>
<name>A0A1Y2LU52_EPING</name>
<evidence type="ECO:0000313" key="4">
    <source>
        <dbReference type="Proteomes" id="UP000193240"/>
    </source>
</evidence>
<keyword evidence="1" id="KW-1133">Transmembrane helix</keyword>
<dbReference type="GO" id="GO:0030170">
    <property type="term" value="F:pyridoxal phosphate binding"/>
    <property type="evidence" value="ECO:0007669"/>
    <property type="project" value="InterPro"/>
</dbReference>
<feature type="transmembrane region" description="Helical" evidence="1">
    <location>
        <begin position="38"/>
        <end position="58"/>
    </location>
</feature>
<keyword evidence="4" id="KW-1185">Reference proteome</keyword>
<evidence type="ECO:0000259" key="2">
    <source>
        <dbReference type="PROSITE" id="PS51340"/>
    </source>
</evidence>
<proteinExistence type="predicted"/>
<dbReference type="InterPro" id="IPR005303">
    <property type="entry name" value="MOCOS_middle"/>
</dbReference>
<dbReference type="Proteomes" id="UP000193240">
    <property type="component" value="Unassembled WGS sequence"/>
</dbReference>
<evidence type="ECO:0000313" key="3">
    <source>
        <dbReference type="EMBL" id="OSS47343.1"/>
    </source>
</evidence>
<dbReference type="PANTHER" id="PTHR14237:SF23">
    <property type="entry name" value="MOSC DOMAIN PROTEIN (AFU_ORTHOLOGUE AFUA_7G05900)"/>
    <property type="match status" value="1"/>
</dbReference>
<dbReference type="Pfam" id="PF03473">
    <property type="entry name" value="MOSC"/>
    <property type="match status" value="1"/>
</dbReference>
<dbReference type="Pfam" id="PF03476">
    <property type="entry name" value="MOSC_N"/>
    <property type="match status" value="1"/>
</dbReference>
<sequence length="472" mass="53063">MKFDRTPLKPSGEIPTITNNFLEWLLPKFGVREYTPDLVIYTVLISLSPFLLIFFFALTQREKRAPPPAGCKKLGISGRSNLEDQYSKKYAKGGEATKEKPWSVKALFVYPLKSAGPVELDKSEVLRTGLKYDRQFTLGQYVTSMPGLDGKVSSEWQFVTQRKFPRLAKVETEIWVPDPSARGYKEDGEWVKSDGCLVIRFPFSQDTDFTFEGLKSWGKILAAQLSGKSEPMIEFRVPFNPSAERIKSKGYKSETLRIWKDSPVALNMGCEVDREMLEKLKYTIGTTNPITLFRIDTNKFREVYKCAPKKEDVGFQTAIAMQDSYPVHILNLASVHDVAGRIPRGTSVNEMWKVPIVNALRYRANIYFTGPPAFDEDNWTKAKIGSTTCHISCRTTRCKLPNVDPETGVADANEPLATMRKYRVIDEGSKNAVLGMQVTPLKDGDVKVGDTVEVLETGSHYFLAGDGEKVMG</sequence>
<gene>
    <name evidence="3" type="ORF">B5807_07321</name>
</gene>
<protein>
    <recommendedName>
        <fullName evidence="2">MOSC domain-containing protein</fullName>
    </recommendedName>
</protein>
<dbReference type="InterPro" id="IPR011037">
    <property type="entry name" value="Pyrv_Knase-like_insert_dom_sf"/>
</dbReference>
<dbReference type="SUPFAM" id="SSF141673">
    <property type="entry name" value="MOSC N-terminal domain-like"/>
    <property type="match status" value="1"/>
</dbReference>
<dbReference type="STRING" id="105696.A0A1Y2LU52"/>
<dbReference type="SUPFAM" id="SSF50800">
    <property type="entry name" value="PK beta-barrel domain-like"/>
    <property type="match status" value="1"/>
</dbReference>
<dbReference type="InParanoid" id="A0A1Y2LU52"/>
<accession>A0A1Y2LU52</accession>
<reference evidence="3 4" key="1">
    <citation type="journal article" date="2017" name="Genome Announc.">
        <title>Genome sequence of the saprophytic ascomycete Epicoccum nigrum ICMP 19927 strain isolated from New Zealand.</title>
        <authorList>
            <person name="Fokin M."/>
            <person name="Fleetwood D."/>
            <person name="Weir B.S."/>
            <person name="Villas-Boas S.G."/>
        </authorList>
    </citation>
    <scope>NUCLEOTIDE SEQUENCE [LARGE SCALE GENOMIC DNA]</scope>
    <source>
        <strain evidence="3 4">ICMP 19927</strain>
    </source>
</reference>